<evidence type="ECO:0000256" key="5">
    <source>
        <dbReference type="ARBA" id="ARBA00047720"/>
    </source>
</evidence>
<evidence type="ECO:0000256" key="1">
    <source>
        <dbReference type="ARBA" id="ARBA00006773"/>
    </source>
</evidence>
<dbReference type="PANTHER" id="PTHR11113">
    <property type="entry name" value="N-ACETYLGLUCOSAMINE-6-PHOSPHATE DEACETYLASE"/>
    <property type="match status" value="1"/>
</dbReference>
<evidence type="ECO:0000256" key="3">
    <source>
        <dbReference type="ARBA" id="ARBA00022801"/>
    </source>
</evidence>
<dbReference type="EC" id="3.5.4.2" evidence="2 6"/>
<dbReference type="EMBL" id="BPQQ01000018">
    <property type="protein sequence ID" value="GJD99844.1"/>
    <property type="molecule type" value="Genomic_DNA"/>
</dbReference>
<dbReference type="InterPro" id="IPR006680">
    <property type="entry name" value="Amidohydro-rel"/>
</dbReference>
<dbReference type="Proteomes" id="UP001055153">
    <property type="component" value="Unassembled WGS sequence"/>
</dbReference>
<dbReference type="PANTHER" id="PTHR11113:SF2">
    <property type="entry name" value="ADENINE DEAMINASE"/>
    <property type="match status" value="1"/>
</dbReference>
<dbReference type="NCBIfam" id="TIGR01178">
    <property type="entry name" value="ade"/>
    <property type="match status" value="1"/>
</dbReference>
<protein>
    <recommendedName>
        <fullName evidence="2 6">Adenine deaminase</fullName>
        <shortName evidence="6">Adenase</shortName>
        <shortName evidence="6">Adenine aminase</shortName>
        <ecNumber evidence="2 6">3.5.4.2</ecNumber>
    </recommendedName>
</protein>
<dbReference type="RefSeq" id="WP_373324659.1">
    <property type="nucleotide sequence ID" value="NZ_BPQQ01000018.1"/>
</dbReference>
<gene>
    <name evidence="9" type="primary">adeC</name>
    <name evidence="6" type="synonym">ade</name>
    <name evidence="9" type="ORF">GMJLKIPL_1762</name>
</gene>
<dbReference type="Pfam" id="PF13382">
    <property type="entry name" value="Adenine_deam_C"/>
    <property type="match status" value="1"/>
</dbReference>
<reference evidence="9" key="1">
    <citation type="journal article" date="2021" name="Front. Microbiol.">
        <title>Comprehensive Comparative Genomics and Phenotyping of Methylobacterium Species.</title>
        <authorList>
            <person name="Alessa O."/>
            <person name="Ogura Y."/>
            <person name="Fujitani Y."/>
            <person name="Takami H."/>
            <person name="Hayashi T."/>
            <person name="Sahin N."/>
            <person name="Tani A."/>
        </authorList>
    </citation>
    <scope>NUCLEOTIDE SEQUENCE</scope>
    <source>
        <strain evidence="9">DSM 17168</strain>
    </source>
</reference>
<evidence type="ECO:0000256" key="6">
    <source>
        <dbReference type="HAMAP-Rule" id="MF_01518"/>
    </source>
</evidence>
<dbReference type="SUPFAM" id="SSF51556">
    <property type="entry name" value="Metallo-dependent hydrolases"/>
    <property type="match status" value="1"/>
</dbReference>
<dbReference type="Pfam" id="PF01979">
    <property type="entry name" value="Amidohydro_1"/>
    <property type="match status" value="1"/>
</dbReference>
<evidence type="ECO:0000313" key="9">
    <source>
        <dbReference type="EMBL" id="GJD99844.1"/>
    </source>
</evidence>
<dbReference type="Gene3D" id="3.20.20.140">
    <property type="entry name" value="Metal-dependent hydrolases"/>
    <property type="match status" value="1"/>
</dbReference>
<evidence type="ECO:0000256" key="2">
    <source>
        <dbReference type="ARBA" id="ARBA00012782"/>
    </source>
</evidence>
<reference evidence="9" key="2">
    <citation type="submission" date="2021-08" db="EMBL/GenBank/DDBJ databases">
        <authorList>
            <person name="Tani A."/>
            <person name="Ola A."/>
            <person name="Ogura Y."/>
            <person name="Katsura K."/>
            <person name="Hayashi T."/>
        </authorList>
    </citation>
    <scope>NUCLEOTIDE SEQUENCE</scope>
    <source>
        <strain evidence="9">DSM 17168</strain>
    </source>
</reference>
<feature type="domain" description="Amidohydrolase-related" evidence="7">
    <location>
        <begin position="77"/>
        <end position="357"/>
    </location>
</feature>
<comment type="caution">
    <text evidence="9">The sequence shown here is derived from an EMBL/GenBank/DDBJ whole genome shotgun (WGS) entry which is preliminary data.</text>
</comment>
<feature type="domain" description="Adenine deaminase C-terminal" evidence="8">
    <location>
        <begin position="406"/>
        <end position="570"/>
    </location>
</feature>
<comment type="similarity">
    <text evidence="1 6">Belongs to the metallo-dependent hydrolases superfamily. Adenine deaminase family.</text>
</comment>
<evidence type="ECO:0000256" key="4">
    <source>
        <dbReference type="ARBA" id="ARBA00023211"/>
    </source>
</evidence>
<organism evidence="9 10">
    <name type="scientific">Methylobacterium isbiliense</name>
    <dbReference type="NCBI Taxonomy" id="315478"/>
    <lineage>
        <taxon>Bacteria</taxon>
        <taxon>Pseudomonadati</taxon>
        <taxon>Pseudomonadota</taxon>
        <taxon>Alphaproteobacteria</taxon>
        <taxon>Hyphomicrobiales</taxon>
        <taxon>Methylobacteriaceae</taxon>
        <taxon>Methylobacterium</taxon>
    </lineage>
</organism>
<dbReference type="HAMAP" id="MF_01518">
    <property type="entry name" value="Adenine_deamin"/>
    <property type="match status" value="1"/>
</dbReference>
<keyword evidence="4 6" id="KW-0464">Manganese</keyword>
<dbReference type="InterPro" id="IPR006679">
    <property type="entry name" value="Adenine_deam"/>
</dbReference>
<name>A0ABQ4SBL2_9HYPH</name>
<keyword evidence="3 6" id="KW-0378">Hydrolase</keyword>
<evidence type="ECO:0000259" key="8">
    <source>
        <dbReference type="Pfam" id="PF13382"/>
    </source>
</evidence>
<accession>A0ABQ4SBL2</accession>
<comment type="catalytic activity">
    <reaction evidence="5 6">
        <text>adenine + H2O + H(+) = hypoxanthine + NH4(+)</text>
        <dbReference type="Rhea" id="RHEA:23688"/>
        <dbReference type="ChEBI" id="CHEBI:15377"/>
        <dbReference type="ChEBI" id="CHEBI:15378"/>
        <dbReference type="ChEBI" id="CHEBI:16708"/>
        <dbReference type="ChEBI" id="CHEBI:17368"/>
        <dbReference type="ChEBI" id="CHEBI:28938"/>
        <dbReference type="EC" id="3.5.4.2"/>
    </reaction>
</comment>
<dbReference type="Gene3D" id="2.30.40.10">
    <property type="entry name" value="Urease, subunit C, domain 1"/>
    <property type="match status" value="1"/>
</dbReference>
<dbReference type="InterPro" id="IPR011059">
    <property type="entry name" value="Metal-dep_hydrolase_composite"/>
</dbReference>
<comment type="cofactor">
    <cofactor evidence="6">
        <name>Mn(2+)</name>
        <dbReference type="ChEBI" id="CHEBI:29035"/>
    </cofactor>
</comment>
<sequence length="577" mass="60182">MPESRMPASPVADEIARRIAQGAGRAPADLVIRGARLLDLVTGDLVPTDIAVCGDTIVGTYGTYAGARVIEAEGRVAVPGFIDTHLHIESSLITPHEFDRCVLPHGVTTAIWDPHELANVLGPAAFDYALACAAETVMDIRVQLSSCVPATDLETAGARIEAADLLAYRDHPRSLGLAEFMNFPGVVQADPGCLAKLAAFAGRHVDGHAPLLSGAGLNAYAAAGIRTDHEATSAAEALEKIRKGMTVLIREGSVSKDLHALAPLLTLATSPFLAFCTDDRNPLDIAEEGHLDHLIRTAIRLGVPPLAAYRAASLSAASAFGLTDRGMIAPGRRADIVLLDDLAACAVARVIAGGRPVEDALFAERPRTPAPGRGSVKAAPVTAADFAVPAGTGAETPVIGVVPGRIITEHRRLVLPARDGRSDCDLAQDVVKVAVVARHGAPGIGRGFVQGFGLTRGAIASSVGHDSHNLCIVGADDTDMALAVNRLIALQGGFVVAADGRILAELALPIAGLMSDLPFEAVRDALHPLREAARALGCTLPEPFLQVAFLPLPVIPHLKITDRGLVDVDRMAILSGW</sequence>
<dbReference type="InterPro" id="IPR032466">
    <property type="entry name" value="Metal_Hydrolase"/>
</dbReference>
<dbReference type="InterPro" id="IPR026912">
    <property type="entry name" value="Adenine_deam_C"/>
</dbReference>
<keyword evidence="10" id="KW-1185">Reference proteome</keyword>
<proteinExistence type="inferred from homology"/>
<dbReference type="SUPFAM" id="SSF51338">
    <property type="entry name" value="Composite domain of metallo-dependent hydrolases"/>
    <property type="match status" value="1"/>
</dbReference>
<dbReference type="CDD" id="cd01295">
    <property type="entry name" value="AdeC"/>
    <property type="match status" value="1"/>
</dbReference>
<evidence type="ECO:0000259" key="7">
    <source>
        <dbReference type="Pfam" id="PF01979"/>
    </source>
</evidence>
<evidence type="ECO:0000313" key="10">
    <source>
        <dbReference type="Proteomes" id="UP001055153"/>
    </source>
</evidence>